<dbReference type="SUPFAM" id="SSF89392">
    <property type="entry name" value="Prokaryotic lipoproteins and lipoprotein localization factors"/>
    <property type="match status" value="1"/>
</dbReference>
<evidence type="ECO:0000313" key="2">
    <source>
        <dbReference type="EMBL" id="SUX09779.1"/>
    </source>
</evidence>
<protein>
    <submittedName>
        <fullName evidence="2">Outer-membrane lipoprotein carrier protein</fullName>
    </submittedName>
</protein>
<accession>A0A381DH79</accession>
<dbReference type="NCBIfam" id="NF000666">
    <property type="entry name" value="PRK00031.2-4"/>
    <property type="match status" value="1"/>
</dbReference>
<dbReference type="Gene3D" id="2.50.20.10">
    <property type="entry name" value="Lipoprotein localisation LolA/LolB/LppX"/>
    <property type="match status" value="1"/>
</dbReference>
<keyword evidence="2" id="KW-0449">Lipoprotein</keyword>
<gene>
    <name evidence="2" type="primary">lolA</name>
    <name evidence="2" type="ORF">NCTC12475_00195</name>
</gene>
<evidence type="ECO:0000256" key="1">
    <source>
        <dbReference type="ARBA" id="ARBA00022729"/>
    </source>
</evidence>
<organism evidence="2 3">
    <name type="scientific">Campylobacter sputorum subsp. sputorum</name>
    <dbReference type="NCBI Taxonomy" id="32024"/>
    <lineage>
        <taxon>Bacteria</taxon>
        <taxon>Pseudomonadati</taxon>
        <taxon>Campylobacterota</taxon>
        <taxon>Epsilonproteobacteria</taxon>
        <taxon>Campylobacterales</taxon>
        <taxon>Campylobacteraceae</taxon>
        <taxon>Campylobacter</taxon>
    </lineage>
</organism>
<dbReference type="EMBL" id="UFVD01000001">
    <property type="protein sequence ID" value="SUX09779.1"/>
    <property type="molecule type" value="Genomic_DNA"/>
</dbReference>
<dbReference type="STRING" id="32024.GCA_000788295_00124"/>
<dbReference type="InterPro" id="IPR029046">
    <property type="entry name" value="LolA/LolB/LppX"/>
</dbReference>
<sequence>MKKISILFVFCAMVFANDLDFMSLKSDFIQTVTSGKAKIIYKGSFSATDDNKAVWNYIEPTNKTIYFGYDKVMIVEPDLEQVIVSSLKDSPNLTKILKSAKKISADEYQAIHDGITYKVKFQNSLPSVITYKDKLDNFVEIKLSNTQKDISIDRNDFIPNIPDNYDIVKN</sequence>
<keyword evidence="3" id="KW-1185">Reference proteome</keyword>
<dbReference type="Pfam" id="PF03548">
    <property type="entry name" value="LolA"/>
    <property type="match status" value="1"/>
</dbReference>
<name>A0A381DH79_9BACT</name>
<dbReference type="Proteomes" id="UP000254920">
    <property type="component" value="Unassembled WGS sequence"/>
</dbReference>
<keyword evidence="1" id="KW-0732">Signal</keyword>
<reference evidence="2 3" key="1">
    <citation type="submission" date="2018-06" db="EMBL/GenBank/DDBJ databases">
        <authorList>
            <consortium name="Pathogen Informatics"/>
            <person name="Doyle S."/>
        </authorList>
    </citation>
    <scope>NUCLEOTIDE SEQUENCE [LARGE SCALE GENOMIC DNA]</scope>
    <source>
        <strain evidence="2 3">NCTC12475</strain>
    </source>
</reference>
<dbReference type="RefSeq" id="WP_089182472.1">
    <property type="nucleotide sequence ID" value="NZ_CP043427.1"/>
</dbReference>
<dbReference type="GeneID" id="93090644"/>
<dbReference type="NCBIfam" id="NF000663">
    <property type="entry name" value="PRK00031.2-1"/>
    <property type="match status" value="1"/>
</dbReference>
<evidence type="ECO:0000313" key="3">
    <source>
        <dbReference type="Proteomes" id="UP000254920"/>
    </source>
</evidence>
<dbReference type="CDD" id="cd16325">
    <property type="entry name" value="LolA"/>
    <property type="match status" value="1"/>
</dbReference>
<proteinExistence type="predicted"/>
<dbReference type="AlphaFoldDB" id="A0A381DH79"/>
<dbReference type="OrthoDB" id="5339202at2"/>
<dbReference type="InterPro" id="IPR004564">
    <property type="entry name" value="OM_lipoprot_carrier_LolA-like"/>
</dbReference>